<protein>
    <submittedName>
        <fullName evidence="1">Uncharacterized protein</fullName>
    </submittedName>
</protein>
<dbReference type="AlphaFoldDB" id="A0A9X3J2S9"/>
<gene>
    <name evidence="1" type="ORF">OV079_47135</name>
</gene>
<comment type="caution">
    <text evidence="1">The sequence shown here is derived from an EMBL/GenBank/DDBJ whole genome shotgun (WGS) entry which is preliminary data.</text>
</comment>
<sequence length="162" mass="18021">MTSPDPSARPSRPETQWRGPSLRTVMIGVFALGGLMTWQMHRAYVHGEQVVQAVFPVMEEKGKSLDAEGCIDAVIAWHKQCDATAVMCNHGVKQAMYHCLKSQDRQAGCKQLPASESMDGKWVFLTCKERGSQCKRTKDCVCADAYRAFDSFCRTDGEAVQL</sequence>
<organism evidence="1 2">
    <name type="scientific">Nannocystis pusilla</name>
    <dbReference type="NCBI Taxonomy" id="889268"/>
    <lineage>
        <taxon>Bacteria</taxon>
        <taxon>Pseudomonadati</taxon>
        <taxon>Myxococcota</taxon>
        <taxon>Polyangia</taxon>
        <taxon>Nannocystales</taxon>
        <taxon>Nannocystaceae</taxon>
        <taxon>Nannocystis</taxon>
    </lineage>
</organism>
<dbReference type="EMBL" id="JAPNKE010000002">
    <property type="protein sequence ID" value="MCY1012986.1"/>
    <property type="molecule type" value="Genomic_DNA"/>
</dbReference>
<keyword evidence="2" id="KW-1185">Reference proteome</keyword>
<accession>A0A9X3J2S9</accession>
<evidence type="ECO:0000313" key="1">
    <source>
        <dbReference type="EMBL" id="MCY1012986.1"/>
    </source>
</evidence>
<name>A0A9X3J2S9_9BACT</name>
<dbReference type="Proteomes" id="UP001150924">
    <property type="component" value="Unassembled WGS sequence"/>
</dbReference>
<evidence type="ECO:0000313" key="2">
    <source>
        <dbReference type="Proteomes" id="UP001150924"/>
    </source>
</evidence>
<proteinExistence type="predicted"/>
<reference evidence="1" key="1">
    <citation type="submission" date="2022-11" db="EMBL/GenBank/DDBJ databases">
        <title>Minimal conservation of predation-associated metabolite biosynthetic gene clusters underscores biosynthetic potential of Myxococcota including descriptions for ten novel species: Archangium lansinium sp. nov., Myxococcus landrumus sp. nov., Nannocystis bai.</title>
        <authorList>
            <person name="Ahearne A."/>
            <person name="Stevens C."/>
            <person name="Phillips K."/>
        </authorList>
    </citation>
    <scope>NUCLEOTIDE SEQUENCE</scope>
    <source>
        <strain evidence="1">Na p29</strain>
    </source>
</reference>
<dbReference type="RefSeq" id="WP_267776587.1">
    <property type="nucleotide sequence ID" value="NZ_JAPNKE010000002.1"/>
</dbReference>